<evidence type="ECO:0000256" key="1">
    <source>
        <dbReference type="SAM" id="MobiDB-lite"/>
    </source>
</evidence>
<feature type="compositionally biased region" description="Low complexity" evidence="1">
    <location>
        <begin position="47"/>
        <end position="70"/>
    </location>
</feature>
<organism evidence="2 3">
    <name type="scientific">Linnemannia gamsii</name>
    <dbReference type="NCBI Taxonomy" id="64522"/>
    <lineage>
        <taxon>Eukaryota</taxon>
        <taxon>Fungi</taxon>
        <taxon>Fungi incertae sedis</taxon>
        <taxon>Mucoromycota</taxon>
        <taxon>Mortierellomycotina</taxon>
        <taxon>Mortierellomycetes</taxon>
        <taxon>Mortierellales</taxon>
        <taxon>Mortierellaceae</taxon>
        <taxon>Linnemannia</taxon>
    </lineage>
</organism>
<keyword evidence="3" id="KW-1185">Reference proteome</keyword>
<proteinExistence type="predicted"/>
<sequence>MDPTVALYHGCENLPEDGSLCTKVDEAFLASIKRYHRAKVAVPSKPPSITTPSIRSPSITTPSIKIPSIKDPLPTKAPAIKRFDQTLDSVDSFDFLPDEVEGDHEDIESDAELVFQDGMECHG</sequence>
<evidence type="ECO:0000313" key="2">
    <source>
        <dbReference type="EMBL" id="KAG0310045.1"/>
    </source>
</evidence>
<evidence type="ECO:0000313" key="3">
    <source>
        <dbReference type="Proteomes" id="UP000823405"/>
    </source>
</evidence>
<dbReference type="AlphaFoldDB" id="A0A9P6ULA5"/>
<accession>A0A9P6ULA5</accession>
<feature type="region of interest" description="Disordered" evidence="1">
    <location>
        <begin position="43"/>
        <end position="71"/>
    </location>
</feature>
<protein>
    <submittedName>
        <fullName evidence="2">Uncharacterized protein</fullName>
    </submittedName>
</protein>
<dbReference type="EMBL" id="JAAAIN010000892">
    <property type="protein sequence ID" value="KAG0310045.1"/>
    <property type="molecule type" value="Genomic_DNA"/>
</dbReference>
<name>A0A9P6ULA5_9FUNG</name>
<reference evidence="2" key="1">
    <citation type="journal article" date="2020" name="Fungal Divers.">
        <title>Resolving the Mortierellaceae phylogeny through synthesis of multi-gene phylogenetics and phylogenomics.</title>
        <authorList>
            <person name="Vandepol N."/>
            <person name="Liber J."/>
            <person name="Desiro A."/>
            <person name="Na H."/>
            <person name="Kennedy M."/>
            <person name="Barry K."/>
            <person name="Grigoriev I.V."/>
            <person name="Miller A.N."/>
            <person name="O'Donnell K."/>
            <person name="Stajich J.E."/>
            <person name="Bonito G."/>
        </authorList>
    </citation>
    <scope>NUCLEOTIDE SEQUENCE</scope>
    <source>
        <strain evidence="2">NVP60</strain>
    </source>
</reference>
<gene>
    <name evidence="2" type="ORF">BGZ97_012836</name>
</gene>
<dbReference type="Proteomes" id="UP000823405">
    <property type="component" value="Unassembled WGS sequence"/>
</dbReference>
<comment type="caution">
    <text evidence="2">The sequence shown here is derived from an EMBL/GenBank/DDBJ whole genome shotgun (WGS) entry which is preliminary data.</text>
</comment>